<gene>
    <name evidence="1" type="ORF">OXU80_05605</name>
</gene>
<sequence length="498" mass="53354">MSGAFLGIDVGTFETKGVLVSEEGTVLGQARRAHRMIVPQAGWAEHDAEAHWWGEFAAISRELVEASGLSPERVLGVGASGIGPCMLPVDAGGNPLMNAVLYGVDTRAHAEIAELTGRIGEAALLERTGNALTSQSVGPKILWLKRNRPEIFDAADGFVNSTTFLVERLTGRRVLDHYSAGSFQPLYDVAAQDWADDLMEGIAERRRLPELLWTTEIAGRVTPDAARATGLAAGTPVIAGTIDAAAEAVSVGVSKPGDTMMMYGSTVFIIQVTESRGRDARLWYAPWLFPGCHALMSGLATSGTLTHWFRDRFARELPAGEAMGVLAAEAAASPAGARGLLVLPYFSGERTPIHDPHAKGMFFGLDLTHERGDLFRATLEGIAYGVRHVAETYAETGNPASVLSAVGGGTKNAVWSQAVSDVSGLPQLLRRESVGASLGSAFLAALGTGRVVEADIERWNPPADRIEPRSDLAPLYEAGFRTYRELYERTRDLMRARS</sequence>
<keyword evidence="1" id="KW-0808">Transferase</keyword>
<reference evidence="1" key="1">
    <citation type="submission" date="2022-11" db="EMBL/GenBank/DDBJ databases">
        <title>beta-Carotene-producing bacterium, Jeongeuplla avenae sp. nov., alleviates the salt stress of Arabidopsis seedlings.</title>
        <authorList>
            <person name="Jiang L."/>
            <person name="Lee J."/>
        </authorList>
    </citation>
    <scope>NUCLEOTIDE SEQUENCE</scope>
    <source>
        <strain evidence="1">DY_R2A_6</strain>
    </source>
</reference>
<evidence type="ECO:0000313" key="1">
    <source>
        <dbReference type="EMBL" id="WAJ29701.1"/>
    </source>
</evidence>
<evidence type="ECO:0000313" key="2">
    <source>
        <dbReference type="Proteomes" id="UP001163223"/>
    </source>
</evidence>
<dbReference type="EMBL" id="CP113520">
    <property type="protein sequence ID" value="WAJ29701.1"/>
    <property type="molecule type" value="Genomic_DNA"/>
</dbReference>
<keyword evidence="1" id="KW-0418">Kinase</keyword>
<proteinExistence type="predicted"/>
<keyword evidence="2" id="KW-1185">Reference proteome</keyword>
<dbReference type="Proteomes" id="UP001163223">
    <property type="component" value="Chromosome"/>
</dbReference>
<name>A0ACD4NS80_9HYPH</name>
<protein>
    <submittedName>
        <fullName evidence="1">FGGY-family carbohydrate kinase</fullName>
    </submittedName>
</protein>
<organism evidence="1 2">
    <name type="scientific">Antarcticirhabdus aurantiaca</name>
    <dbReference type="NCBI Taxonomy" id="2606717"/>
    <lineage>
        <taxon>Bacteria</taxon>
        <taxon>Pseudomonadati</taxon>
        <taxon>Pseudomonadota</taxon>
        <taxon>Alphaproteobacteria</taxon>
        <taxon>Hyphomicrobiales</taxon>
        <taxon>Aurantimonadaceae</taxon>
        <taxon>Antarcticirhabdus</taxon>
    </lineage>
</organism>
<accession>A0ACD4NS80</accession>